<protein>
    <submittedName>
        <fullName evidence="1">Uncharacterized protein</fullName>
    </submittedName>
</protein>
<organism evidence="1 2">
    <name type="scientific">Daphnia pulex</name>
    <name type="common">Water flea</name>
    <dbReference type="NCBI Taxonomy" id="6669"/>
    <lineage>
        <taxon>Eukaryota</taxon>
        <taxon>Metazoa</taxon>
        <taxon>Ecdysozoa</taxon>
        <taxon>Arthropoda</taxon>
        <taxon>Crustacea</taxon>
        <taxon>Branchiopoda</taxon>
        <taxon>Diplostraca</taxon>
        <taxon>Cladocera</taxon>
        <taxon>Anomopoda</taxon>
        <taxon>Daphniidae</taxon>
        <taxon>Daphnia</taxon>
    </lineage>
</organism>
<name>E9I2M3_DAPPU</name>
<dbReference type="Gene3D" id="3.10.10.10">
    <property type="entry name" value="HIV Type 1 Reverse Transcriptase, subunit A, domain 1"/>
    <property type="match status" value="1"/>
</dbReference>
<dbReference type="SUPFAM" id="SSF56672">
    <property type="entry name" value="DNA/RNA polymerases"/>
    <property type="match status" value="1"/>
</dbReference>
<dbReference type="OrthoDB" id="420169at2759"/>
<dbReference type="Proteomes" id="UP000000305">
    <property type="component" value="Unassembled WGS sequence"/>
</dbReference>
<evidence type="ECO:0000313" key="2">
    <source>
        <dbReference type="Proteomes" id="UP000000305"/>
    </source>
</evidence>
<dbReference type="InterPro" id="IPR021109">
    <property type="entry name" value="Peptidase_aspartic_dom_sf"/>
</dbReference>
<sequence>MAGDLSGQVLRLFGKFEFPITINKDHTFLHYFYVIEALQEDCILGIDFLSHHNVKVNAKNREIHYDHAQNQQMLRTVCPIYSLAIGESQHEIPLTPHCEVTNNLPELSFIRRPFELCDAQDSLDRALAGTKKYISYQKDLIKSQPQTTKIIIHKPDIEGNRAVLGPINAQNENAVSSTNPIPKPKPVTVAISKIRNSIDRALTHRRAEVSKLRCFEIPYPVPVRKPIVGINKADVENNLPSIDDAPLTGKDYLNLKPFQQFQINNALSPKPVDKVEFDLKHLDEQQTAVVLDLLTKHGQLFSDKDSDLGLAIGVKHYINTGNNAPVSMRQRRTPEALRPQVWKQLRSMLDNNIIRISSSPYAAAIVMTLKKD</sequence>
<evidence type="ECO:0000313" key="1">
    <source>
        <dbReference type="EMBL" id="EFX61757.1"/>
    </source>
</evidence>
<gene>
    <name evidence="1" type="ORF">DAPPUDRAFT_338239</name>
</gene>
<proteinExistence type="predicted"/>
<dbReference type="KEGG" id="dpx:DAPPUDRAFT_338239"/>
<dbReference type="PhylomeDB" id="E9I2M3"/>
<dbReference type="Gene3D" id="2.40.70.10">
    <property type="entry name" value="Acid Proteases"/>
    <property type="match status" value="1"/>
</dbReference>
<reference evidence="1 2" key="1">
    <citation type="journal article" date="2011" name="Science">
        <title>The ecoresponsive genome of Daphnia pulex.</title>
        <authorList>
            <person name="Colbourne J.K."/>
            <person name="Pfrender M.E."/>
            <person name="Gilbert D."/>
            <person name="Thomas W.K."/>
            <person name="Tucker A."/>
            <person name="Oakley T.H."/>
            <person name="Tokishita S."/>
            <person name="Aerts A."/>
            <person name="Arnold G.J."/>
            <person name="Basu M.K."/>
            <person name="Bauer D.J."/>
            <person name="Caceres C.E."/>
            <person name="Carmel L."/>
            <person name="Casola C."/>
            <person name="Choi J.H."/>
            <person name="Detter J.C."/>
            <person name="Dong Q."/>
            <person name="Dusheyko S."/>
            <person name="Eads B.D."/>
            <person name="Frohlich T."/>
            <person name="Geiler-Samerotte K.A."/>
            <person name="Gerlach D."/>
            <person name="Hatcher P."/>
            <person name="Jogdeo S."/>
            <person name="Krijgsveld J."/>
            <person name="Kriventseva E.V."/>
            <person name="Kultz D."/>
            <person name="Laforsch C."/>
            <person name="Lindquist E."/>
            <person name="Lopez J."/>
            <person name="Manak J.R."/>
            <person name="Muller J."/>
            <person name="Pangilinan J."/>
            <person name="Patwardhan R.P."/>
            <person name="Pitluck S."/>
            <person name="Pritham E.J."/>
            <person name="Rechtsteiner A."/>
            <person name="Rho M."/>
            <person name="Rogozin I.B."/>
            <person name="Sakarya O."/>
            <person name="Salamov A."/>
            <person name="Schaack S."/>
            <person name="Shapiro H."/>
            <person name="Shiga Y."/>
            <person name="Skalitzky C."/>
            <person name="Smith Z."/>
            <person name="Souvorov A."/>
            <person name="Sung W."/>
            <person name="Tang Z."/>
            <person name="Tsuchiya D."/>
            <person name="Tu H."/>
            <person name="Vos H."/>
            <person name="Wang M."/>
            <person name="Wolf Y.I."/>
            <person name="Yamagata H."/>
            <person name="Yamada T."/>
            <person name="Ye Y."/>
            <person name="Shaw J.R."/>
            <person name="Andrews J."/>
            <person name="Crease T.J."/>
            <person name="Tang H."/>
            <person name="Lucas S.M."/>
            <person name="Robertson H.M."/>
            <person name="Bork P."/>
            <person name="Koonin E.V."/>
            <person name="Zdobnov E.M."/>
            <person name="Grigoriev I.V."/>
            <person name="Lynch M."/>
            <person name="Boore J.L."/>
        </authorList>
    </citation>
    <scope>NUCLEOTIDE SEQUENCE [LARGE SCALE GENOMIC DNA]</scope>
</reference>
<dbReference type="AlphaFoldDB" id="E9I2M3"/>
<dbReference type="GO" id="GO:0071897">
    <property type="term" value="P:DNA biosynthetic process"/>
    <property type="evidence" value="ECO:0007669"/>
    <property type="project" value="UniProtKB-ARBA"/>
</dbReference>
<dbReference type="InterPro" id="IPR043502">
    <property type="entry name" value="DNA/RNA_pol_sf"/>
</dbReference>
<keyword evidence="2" id="KW-1185">Reference proteome</keyword>
<accession>E9I2M3</accession>
<dbReference type="HOGENOM" id="CLU_063380_0_0_1"/>
<dbReference type="EMBL" id="GL734160">
    <property type="protein sequence ID" value="EFX61757.1"/>
    <property type="molecule type" value="Genomic_DNA"/>
</dbReference>
<dbReference type="InParanoid" id="E9I2M3"/>
<feature type="non-terminal residue" evidence="1">
    <location>
        <position position="1"/>
    </location>
</feature>